<accession>A0A1Z5HV25</accession>
<dbReference type="Proteomes" id="UP000197032">
    <property type="component" value="Unassembled WGS sequence"/>
</dbReference>
<reference evidence="5" key="1">
    <citation type="journal article" date="2017" name="Appl. Environ. Microbiol.">
        <title>Genomic analysis of Calderihabitans maritimus KKC1, a thermophilic hydrogenogenic carboxydotrophic bacterium isolated from marine sediment.</title>
        <authorList>
            <person name="Omae K."/>
            <person name="Yoneda Y."/>
            <person name="Fukuyama Y."/>
            <person name="Yoshida T."/>
            <person name="Sako Y."/>
        </authorList>
    </citation>
    <scope>NUCLEOTIDE SEQUENCE [LARGE SCALE GENOMIC DNA]</scope>
    <source>
        <strain evidence="5">KKC1</strain>
    </source>
</reference>
<dbReference type="Pfam" id="PF03358">
    <property type="entry name" value="FMN_red"/>
    <property type="match status" value="1"/>
</dbReference>
<evidence type="ECO:0000259" key="3">
    <source>
        <dbReference type="Pfam" id="PF03358"/>
    </source>
</evidence>
<keyword evidence="5" id="KW-1185">Reference proteome</keyword>
<gene>
    <name evidence="4" type="ORF">KKC1_24910</name>
</gene>
<sequence>MKAVAINGSHRKGQNTAVMLQTVLDELKAGGVETELVELSDYNIKPCLSCNKCLRRPQCSITDDDMSLLADKLLKADAIILGSPVYWANVTGLMKNFMDRTRWLHMTKNFLAGKVGAAVTHAGLRNGGQEVCLQIMEHFLRAQGLYVVDDRDPEKGILTSGAMGTLFDRFDGNNISWKRGVQEDHLAIASCRQLGKNMLQLMKKLA</sequence>
<dbReference type="OrthoDB" id="6398207at2"/>
<evidence type="ECO:0000256" key="1">
    <source>
        <dbReference type="ARBA" id="ARBA00022630"/>
    </source>
</evidence>
<comment type="caution">
    <text evidence="4">The sequence shown here is derived from an EMBL/GenBank/DDBJ whole genome shotgun (WGS) entry which is preliminary data.</text>
</comment>
<dbReference type="PANTHER" id="PTHR43278">
    <property type="entry name" value="NAD(P)H-DEPENDENT FMN-CONTAINING OXIDOREDUCTASE YWQN-RELATED"/>
    <property type="match status" value="1"/>
</dbReference>
<keyword evidence="2" id="KW-0288">FMN</keyword>
<dbReference type="EMBL" id="BDGJ01000126">
    <property type="protein sequence ID" value="GAW93354.1"/>
    <property type="molecule type" value="Genomic_DNA"/>
</dbReference>
<evidence type="ECO:0000313" key="4">
    <source>
        <dbReference type="EMBL" id="GAW93354.1"/>
    </source>
</evidence>
<name>A0A1Z5HV25_9FIRM</name>
<dbReference type="RefSeq" id="WP_088554510.1">
    <property type="nucleotide sequence ID" value="NZ_BDGJ01000126.1"/>
</dbReference>
<dbReference type="InterPro" id="IPR005025">
    <property type="entry name" value="FMN_Rdtase-like_dom"/>
</dbReference>
<dbReference type="Gene3D" id="3.40.50.360">
    <property type="match status" value="1"/>
</dbReference>
<keyword evidence="1" id="KW-0285">Flavoprotein</keyword>
<dbReference type="GO" id="GO:0016491">
    <property type="term" value="F:oxidoreductase activity"/>
    <property type="evidence" value="ECO:0007669"/>
    <property type="project" value="InterPro"/>
</dbReference>
<proteinExistence type="predicted"/>
<dbReference type="InterPro" id="IPR029039">
    <property type="entry name" value="Flavoprotein-like_sf"/>
</dbReference>
<dbReference type="InterPro" id="IPR051796">
    <property type="entry name" value="ISF_SsuE-like"/>
</dbReference>
<organism evidence="4 5">
    <name type="scientific">Calderihabitans maritimus</name>
    <dbReference type="NCBI Taxonomy" id="1246530"/>
    <lineage>
        <taxon>Bacteria</taxon>
        <taxon>Bacillati</taxon>
        <taxon>Bacillota</taxon>
        <taxon>Clostridia</taxon>
        <taxon>Neomoorellales</taxon>
        <taxon>Calderihabitantaceae</taxon>
        <taxon>Calderihabitans</taxon>
    </lineage>
</organism>
<evidence type="ECO:0000256" key="2">
    <source>
        <dbReference type="ARBA" id="ARBA00022643"/>
    </source>
</evidence>
<protein>
    <submittedName>
        <fullName evidence="4">NADPH-dependent FMN reductase</fullName>
    </submittedName>
</protein>
<dbReference type="SUPFAM" id="SSF52218">
    <property type="entry name" value="Flavoproteins"/>
    <property type="match status" value="1"/>
</dbReference>
<feature type="domain" description="NADPH-dependent FMN reductase-like" evidence="3">
    <location>
        <begin position="1"/>
        <end position="149"/>
    </location>
</feature>
<dbReference type="PANTHER" id="PTHR43278:SF1">
    <property type="entry name" value="IRON-SULFUR FLAVOPROTEIN MJ1083"/>
    <property type="match status" value="1"/>
</dbReference>
<dbReference type="AlphaFoldDB" id="A0A1Z5HV25"/>
<evidence type="ECO:0000313" key="5">
    <source>
        <dbReference type="Proteomes" id="UP000197032"/>
    </source>
</evidence>